<dbReference type="Pfam" id="PF09719">
    <property type="entry name" value="C_GCAxxG_C_C"/>
    <property type="match status" value="1"/>
</dbReference>
<dbReference type="STRING" id="246191.SAMN05660337_0248"/>
<dbReference type="InterPro" id="IPR010181">
    <property type="entry name" value="CGCAxxGCC_motif"/>
</dbReference>
<evidence type="ECO:0000313" key="1">
    <source>
        <dbReference type="EMBL" id="SDK37258.1"/>
    </source>
</evidence>
<gene>
    <name evidence="1" type="ORF">SAMN05660337_0248</name>
</gene>
<protein>
    <submittedName>
        <fullName evidence="1">Putative redox-active protein (C_GCAxxG_C_C)</fullName>
    </submittedName>
</protein>
<name>A0A1G9BCI8_9BACT</name>
<dbReference type="Proteomes" id="UP000199053">
    <property type="component" value="Unassembled WGS sequence"/>
</dbReference>
<dbReference type="AlphaFoldDB" id="A0A1G9BCI8"/>
<organism evidence="1 2">
    <name type="scientific">Maridesulfovibrio ferrireducens</name>
    <dbReference type="NCBI Taxonomy" id="246191"/>
    <lineage>
        <taxon>Bacteria</taxon>
        <taxon>Pseudomonadati</taxon>
        <taxon>Thermodesulfobacteriota</taxon>
        <taxon>Desulfovibrionia</taxon>
        <taxon>Desulfovibrionales</taxon>
        <taxon>Desulfovibrionaceae</taxon>
        <taxon>Maridesulfovibrio</taxon>
    </lineage>
</organism>
<dbReference type="NCBIfam" id="NF045669">
    <property type="entry name" value="DVU1555_fam_CGA"/>
    <property type="match status" value="1"/>
</dbReference>
<dbReference type="EMBL" id="FNGA01000001">
    <property type="protein sequence ID" value="SDK37258.1"/>
    <property type="molecule type" value="Genomic_DNA"/>
</dbReference>
<evidence type="ECO:0000313" key="2">
    <source>
        <dbReference type="Proteomes" id="UP000199053"/>
    </source>
</evidence>
<accession>A0A1G9BCI8</accession>
<proteinExistence type="predicted"/>
<sequence length="154" mass="16709">MNDTDLRILQLNGSGYCCAQIITLLCLENLQRENPDLVRSMQGLCLGTGDCSGTCGILTGGICALALYGGKGLDNEEKDDRLPLVVENFREWFKSTSIKQYGGISCGDIIGDECGAPKPDRCGKLLVEAYAQLIQLLVDAGFDPYSGRETNDEY</sequence>
<dbReference type="OrthoDB" id="163426at2"/>
<keyword evidence="2" id="KW-1185">Reference proteome</keyword>
<dbReference type="RefSeq" id="WP_092157450.1">
    <property type="nucleotide sequence ID" value="NZ_FNGA01000001.1"/>
</dbReference>
<reference evidence="2" key="1">
    <citation type="submission" date="2016-10" db="EMBL/GenBank/DDBJ databases">
        <authorList>
            <person name="Varghese N."/>
            <person name="Submissions S."/>
        </authorList>
    </citation>
    <scope>NUCLEOTIDE SEQUENCE [LARGE SCALE GENOMIC DNA]</scope>
    <source>
        <strain evidence="2">DSM 16995</strain>
    </source>
</reference>